<keyword evidence="3" id="KW-1185">Reference proteome</keyword>
<accession>A0ABY7B788</accession>
<organism evidence="2 3">
    <name type="scientific">Amycolatopsis cynarae</name>
    <dbReference type="NCBI Taxonomy" id="2995223"/>
    <lineage>
        <taxon>Bacteria</taxon>
        <taxon>Bacillati</taxon>
        <taxon>Actinomycetota</taxon>
        <taxon>Actinomycetes</taxon>
        <taxon>Pseudonocardiales</taxon>
        <taxon>Pseudonocardiaceae</taxon>
        <taxon>Amycolatopsis</taxon>
    </lineage>
</organism>
<evidence type="ECO:0000313" key="2">
    <source>
        <dbReference type="EMBL" id="WAL67842.1"/>
    </source>
</evidence>
<dbReference type="EMBL" id="CP113836">
    <property type="protein sequence ID" value="WAL67842.1"/>
    <property type="molecule type" value="Genomic_DNA"/>
</dbReference>
<reference evidence="2" key="1">
    <citation type="submission" date="2022-11" db="EMBL/GenBank/DDBJ databases">
        <authorList>
            <person name="Mo P."/>
        </authorList>
    </citation>
    <scope>NUCLEOTIDE SEQUENCE</scope>
    <source>
        <strain evidence="2">HUAS 11-8</strain>
    </source>
</reference>
<feature type="region of interest" description="Disordered" evidence="1">
    <location>
        <begin position="112"/>
        <end position="184"/>
    </location>
</feature>
<proteinExistence type="predicted"/>
<name>A0ABY7B788_9PSEU</name>
<feature type="region of interest" description="Disordered" evidence="1">
    <location>
        <begin position="1"/>
        <end position="20"/>
    </location>
</feature>
<dbReference type="Proteomes" id="UP001163203">
    <property type="component" value="Chromosome"/>
</dbReference>
<gene>
    <name evidence="2" type="ORF">ORV05_08745</name>
</gene>
<protein>
    <submittedName>
        <fullName evidence="2">Uncharacterized protein</fullName>
    </submittedName>
</protein>
<evidence type="ECO:0000256" key="1">
    <source>
        <dbReference type="SAM" id="MobiDB-lite"/>
    </source>
</evidence>
<dbReference type="RefSeq" id="WP_268757937.1">
    <property type="nucleotide sequence ID" value="NZ_CP113836.1"/>
</dbReference>
<sequence length="184" mass="17620">MSGVSSISGNPESMAQFSATTKAPEVPASLGRLGEPVSLFGTIEGILMTVLDKAATGVVGAFIANTSEDMTTISAKVKAAAAKYSATDLINSIDLATSMTKLADKGISLVKQVSGSSSGSTGTTSGGGASGASGTSGTSGTQHTGTTGATGSTGAGGAHPVPATGTTPSVTGIPPVSQPAQKTV</sequence>
<feature type="compositionally biased region" description="Low complexity" evidence="1">
    <location>
        <begin position="132"/>
        <end position="150"/>
    </location>
</feature>
<feature type="compositionally biased region" description="Low complexity" evidence="1">
    <location>
        <begin position="114"/>
        <end position="123"/>
    </location>
</feature>
<evidence type="ECO:0000313" key="3">
    <source>
        <dbReference type="Proteomes" id="UP001163203"/>
    </source>
</evidence>